<keyword evidence="5" id="KW-0597">Phosphoprotein</keyword>
<feature type="transmembrane region" description="Helical" evidence="12">
    <location>
        <begin position="66"/>
        <end position="86"/>
    </location>
</feature>
<keyword evidence="11" id="KW-0175">Coiled coil</keyword>
<dbReference type="PROSITE" id="PS50109">
    <property type="entry name" value="HIS_KIN"/>
    <property type="match status" value="1"/>
</dbReference>
<comment type="subcellular location">
    <subcellularLocation>
        <location evidence="2">Cell membrane</location>
        <topology evidence="2">Multi-pass membrane protein</topology>
    </subcellularLocation>
</comment>
<dbReference type="EC" id="2.7.13.3" evidence="3"/>
<dbReference type="InterPro" id="IPR007895">
    <property type="entry name" value="MASE1"/>
</dbReference>
<accession>A0A7C3VKL4</accession>
<dbReference type="InterPro" id="IPR036097">
    <property type="entry name" value="HisK_dim/P_sf"/>
</dbReference>
<dbReference type="InterPro" id="IPR004358">
    <property type="entry name" value="Sig_transdc_His_kin-like_C"/>
</dbReference>
<keyword evidence="7 14" id="KW-0418">Kinase</keyword>
<protein>
    <recommendedName>
        <fullName evidence="3">histidine kinase</fullName>
        <ecNumber evidence="3">2.7.13.3</ecNumber>
    </recommendedName>
</protein>
<dbReference type="PRINTS" id="PR00344">
    <property type="entry name" value="BCTRLSENSOR"/>
</dbReference>
<dbReference type="Gene3D" id="1.10.287.130">
    <property type="match status" value="1"/>
</dbReference>
<sequence>MQSRIPRLKLRQNLTLIVSIAFFYCALGVLGLKLAVLPGDVTAVWVPAGISLGAVLLWGNRIWPGIALGSFGISVVFNPTPISLAIGAVTAVGNTITPLFGAFFIHRFTHSRYPFRRASEVFQFIAWGAMGGQVISATVGIGALCVGQWVPWSAFGSVWITWWVSNVAGVLIFTPLLLTWHRFFQSDPKGSRFWVLFRQEFNPFKLESLSWFLLFDVVVSLAFWYAHPVEYLTIPLLVWAAFRFPERWITSAIALTGSMAIAGTILDRSSFVRDNLNASLLFLESFIGVISITTLVLMAVLEERHQALAGLQQAKAELESRVIERTQELSQANAQLQRQELHLREKAESLAQTLRQLKQTQAQLIQNEKMSSLGQLVAGIAHEINNPVSFIYSNLKPAKDYFGDLIELVGLYQDSYPDPDDEIVEFAEEIDLDFMKKDCLKLLDSMQSGADRIQRIVISLRNFSRLDEANLKWVDIHEGIESTLLILQHRLGGFSEHEPTNPTTHPPIEIIKKYSKLPQIECYAGEINQVYMNILTNAIDAIEDCQPPTPGQIIIETTLLESERVMIAITDNAGGIDPETQGKIFDPFFTTKPVGSGTGLGLYVSYETIITKHHGDLLCRSQVGVGTTMEIILPIRHVPQS</sequence>
<evidence type="ECO:0000256" key="7">
    <source>
        <dbReference type="ARBA" id="ARBA00022777"/>
    </source>
</evidence>
<evidence type="ECO:0000256" key="6">
    <source>
        <dbReference type="ARBA" id="ARBA00022692"/>
    </source>
</evidence>
<comment type="catalytic activity">
    <reaction evidence="1">
        <text>ATP + protein L-histidine = ADP + protein N-phospho-L-histidine.</text>
        <dbReference type="EC" id="2.7.13.3"/>
    </reaction>
</comment>
<feature type="coiled-coil region" evidence="11">
    <location>
        <begin position="301"/>
        <end position="367"/>
    </location>
</feature>
<comment type="caution">
    <text evidence="14">The sequence shown here is derived from an EMBL/GenBank/DDBJ whole genome shotgun (WGS) entry which is preliminary data.</text>
</comment>
<reference evidence="14" key="1">
    <citation type="journal article" date="2020" name="mSystems">
        <title>Genome- and Community-Level Interaction Insights into Carbon Utilization and Element Cycling Functions of Hydrothermarchaeota in Hydrothermal Sediment.</title>
        <authorList>
            <person name="Zhou Z."/>
            <person name="Liu Y."/>
            <person name="Xu W."/>
            <person name="Pan J."/>
            <person name="Luo Z.H."/>
            <person name="Li M."/>
        </authorList>
    </citation>
    <scope>NUCLEOTIDE SEQUENCE [LARGE SCALE GENOMIC DNA]</scope>
    <source>
        <strain evidence="14">SpSt-374</strain>
    </source>
</reference>
<dbReference type="PANTHER" id="PTHR43065:SF50">
    <property type="entry name" value="HISTIDINE KINASE"/>
    <property type="match status" value="1"/>
</dbReference>
<feature type="transmembrane region" description="Helical" evidence="12">
    <location>
        <begin position="121"/>
        <end position="150"/>
    </location>
</feature>
<keyword evidence="9" id="KW-0902">Two-component regulatory system</keyword>
<name>A0A7C3VKL4_9CYAN</name>
<evidence type="ECO:0000313" key="14">
    <source>
        <dbReference type="EMBL" id="HGG03439.1"/>
    </source>
</evidence>
<dbReference type="CDD" id="cd00082">
    <property type="entry name" value="HisKA"/>
    <property type="match status" value="1"/>
</dbReference>
<feature type="transmembrane region" description="Helical" evidence="12">
    <location>
        <begin position="204"/>
        <end position="227"/>
    </location>
</feature>
<evidence type="ECO:0000256" key="10">
    <source>
        <dbReference type="ARBA" id="ARBA00023136"/>
    </source>
</evidence>
<evidence type="ECO:0000256" key="3">
    <source>
        <dbReference type="ARBA" id="ARBA00012438"/>
    </source>
</evidence>
<keyword evidence="7 14" id="KW-0808">Transferase</keyword>
<evidence type="ECO:0000256" key="4">
    <source>
        <dbReference type="ARBA" id="ARBA00022475"/>
    </source>
</evidence>
<evidence type="ECO:0000256" key="1">
    <source>
        <dbReference type="ARBA" id="ARBA00000085"/>
    </source>
</evidence>
<evidence type="ECO:0000256" key="8">
    <source>
        <dbReference type="ARBA" id="ARBA00022989"/>
    </source>
</evidence>
<dbReference type="SUPFAM" id="SSF47384">
    <property type="entry name" value="Homodimeric domain of signal transducing histidine kinase"/>
    <property type="match status" value="1"/>
</dbReference>
<evidence type="ECO:0000256" key="2">
    <source>
        <dbReference type="ARBA" id="ARBA00004651"/>
    </source>
</evidence>
<proteinExistence type="predicted"/>
<feature type="transmembrane region" description="Helical" evidence="12">
    <location>
        <begin position="92"/>
        <end position="109"/>
    </location>
</feature>
<dbReference type="SMART" id="SM00388">
    <property type="entry name" value="HisKA"/>
    <property type="match status" value="1"/>
</dbReference>
<feature type="transmembrane region" description="Helical" evidence="12">
    <location>
        <begin position="278"/>
        <end position="301"/>
    </location>
</feature>
<keyword evidence="8 12" id="KW-1133">Transmembrane helix</keyword>
<evidence type="ECO:0000256" key="9">
    <source>
        <dbReference type="ARBA" id="ARBA00023012"/>
    </source>
</evidence>
<organism evidence="14">
    <name type="scientific">Planktothricoides sp. SpSt-374</name>
    <dbReference type="NCBI Taxonomy" id="2282167"/>
    <lineage>
        <taxon>Bacteria</taxon>
        <taxon>Bacillati</taxon>
        <taxon>Cyanobacteriota</taxon>
        <taxon>Cyanophyceae</taxon>
        <taxon>Oscillatoriophycideae</taxon>
        <taxon>Oscillatoriales</taxon>
        <taxon>Oscillatoriaceae</taxon>
        <taxon>Planktothricoides</taxon>
    </lineage>
</organism>
<evidence type="ECO:0000256" key="11">
    <source>
        <dbReference type="SAM" id="Coils"/>
    </source>
</evidence>
<dbReference type="InterPro" id="IPR036890">
    <property type="entry name" value="HATPase_C_sf"/>
</dbReference>
<dbReference type="Pfam" id="PF02518">
    <property type="entry name" value="HATPase_c"/>
    <property type="match status" value="1"/>
</dbReference>
<keyword evidence="10 12" id="KW-0472">Membrane</keyword>
<dbReference type="Gene3D" id="3.30.565.10">
    <property type="entry name" value="Histidine kinase-like ATPase, C-terminal domain"/>
    <property type="match status" value="1"/>
</dbReference>
<dbReference type="SUPFAM" id="SSF55874">
    <property type="entry name" value="ATPase domain of HSP90 chaperone/DNA topoisomerase II/histidine kinase"/>
    <property type="match status" value="1"/>
</dbReference>
<dbReference type="AlphaFoldDB" id="A0A7C3VKL4"/>
<dbReference type="GO" id="GO:0005886">
    <property type="term" value="C:plasma membrane"/>
    <property type="evidence" value="ECO:0007669"/>
    <property type="project" value="UniProtKB-SubCell"/>
</dbReference>
<dbReference type="InterPro" id="IPR003594">
    <property type="entry name" value="HATPase_dom"/>
</dbReference>
<keyword evidence="6 12" id="KW-0812">Transmembrane</keyword>
<dbReference type="SMART" id="SM00387">
    <property type="entry name" value="HATPase_c"/>
    <property type="match status" value="1"/>
</dbReference>
<feature type="transmembrane region" description="Helical" evidence="12">
    <location>
        <begin position="42"/>
        <end position="59"/>
    </location>
</feature>
<feature type="domain" description="Histidine kinase" evidence="13">
    <location>
        <begin position="379"/>
        <end position="637"/>
    </location>
</feature>
<feature type="transmembrane region" description="Helical" evidence="12">
    <location>
        <begin position="12"/>
        <end position="36"/>
    </location>
</feature>
<dbReference type="EMBL" id="DSPX01000235">
    <property type="protein sequence ID" value="HGG03439.1"/>
    <property type="molecule type" value="Genomic_DNA"/>
</dbReference>
<dbReference type="PANTHER" id="PTHR43065">
    <property type="entry name" value="SENSOR HISTIDINE KINASE"/>
    <property type="match status" value="1"/>
</dbReference>
<feature type="transmembrane region" description="Helical" evidence="12">
    <location>
        <begin position="162"/>
        <end position="183"/>
    </location>
</feature>
<evidence type="ECO:0000256" key="12">
    <source>
        <dbReference type="SAM" id="Phobius"/>
    </source>
</evidence>
<dbReference type="InterPro" id="IPR005467">
    <property type="entry name" value="His_kinase_dom"/>
</dbReference>
<dbReference type="Pfam" id="PF05231">
    <property type="entry name" value="MASE1"/>
    <property type="match status" value="1"/>
</dbReference>
<dbReference type="GO" id="GO:0000155">
    <property type="term" value="F:phosphorelay sensor kinase activity"/>
    <property type="evidence" value="ECO:0007669"/>
    <property type="project" value="InterPro"/>
</dbReference>
<evidence type="ECO:0000256" key="5">
    <source>
        <dbReference type="ARBA" id="ARBA00022553"/>
    </source>
</evidence>
<feature type="transmembrane region" description="Helical" evidence="12">
    <location>
        <begin position="247"/>
        <end position="266"/>
    </location>
</feature>
<keyword evidence="4" id="KW-1003">Cell membrane</keyword>
<gene>
    <name evidence="14" type="ORF">ENR15_23075</name>
</gene>
<evidence type="ECO:0000259" key="13">
    <source>
        <dbReference type="PROSITE" id="PS50109"/>
    </source>
</evidence>
<dbReference type="InterPro" id="IPR003661">
    <property type="entry name" value="HisK_dim/P_dom"/>
</dbReference>